<protein>
    <submittedName>
        <fullName evidence="1">Uncharacterized protein</fullName>
    </submittedName>
</protein>
<sequence>MIKELSKVTGPYLNQLLASTEAAAVELRESIIDAESGSELARITNDLINIRANQSRILEEQGKRFSGGIEKLSQDIKHREGVIHGK</sequence>
<dbReference type="Proteomes" id="UP000034492">
    <property type="component" value="Unassembled WGS sequence"/>
</dbReference>
<organism evidence="1 2">
    <name type="scientific">Candidatus Daviesbacteria bacterium GW2011_GWB1_36_5</name>
    <dbReference type="NCBI Taxonomy" id="1618426"/>
    <lineage>
        <taxon>Bacteria</taxon>
        <taxon>Candidatus Daviesiibacteriota</taxon>
    </lineage>
</organism>
<evidence type="ECO:0000313" key="2">
    <source>
        <dbReference type="Proteomes" id="UP000034492"/>
    </source>
</evidence>
<accession>A0A0G0FAD9</accession>
<dbReference type="EMBL" id="LBSA01000003">
    <property type="protein sequence ID" value="KKQ10515.1"/>
    <property type="molecule type" value="Genomic_DNA"/>
</dbReference>
<comment type="caution">
    <text evidence="1">The sequence shown here is derived from an EMBL/GenBank/DDBJ whole genome shotgun (WGS) entry which is preliminary data.</text>
</comment>
<proteinExistence type="predicted"/>
<name>A0A0G0FAD9_9BACT</name>
<dbReference type="AlphaFoldDB" id="A0A0G0FAD9"/>
<reference evidence="1 2" key="1">
    <citation type="journal article" date="2015" name="Nature">
        <title>rRNA introns, odd ribosomes, and small enigmatic genomes across a large radiation of phyla.</title>
        <authorList>
            <person name="Brown C.T."/>
            <person name="Hug L.A."/>
            <person name="Thomas B.C."/>
            <person name="Sharon I."/>
            <person name="Castelle C.J."/>
            <person name="Singh A."/>
            <person name="Wilkins M.J."/>
            <person name="Williams K.H."/>
            <person name="Banfield J.F."/>
        </authorList>
    </citation>
    <scope>NUCLEOTIDE SEQUENCE [LARGE SCALE GENOMIC DNA]</scope>
</reference>
<evidence type="ECO:0000313" key="1">
    <source>
        <dbReference type="EMBL" id="KKQ10515.1"/>
    </source>
</evidence>
<gene>
    <name evidence="1" type="ORF">US19_C0003G0010</name>
</gene>